<reference evidence="1 2" key="1">
    <citation type="submission" date="2018-10" db="EMBL/GenBank/DDBJ databases">
        <title>A high-quality apple genome assembly.</title>
        <authorList>
            <person name="Hu J."/>
        </authorList>
    </citation>
    <scope>NUCLEOTIDE SEQUENCE [LARGE SCALE GENOMIC DNA]</scope>
    <source>
        <strain evidence="2">cv. HFTH1</strain>
        <tissue evidence="1">Young leaf</tissue>
    </source>
</reference>
<accession>A0A498I6M1</accession>
<organism evidence="1 2">
    <name type="scientific">Malus domestica</name>
    <name type="common">Apple</name>
    <name type="synonym">Pyrus malus</name>
    <dbReference type="NCBI Taxonomy" id="3750"/>
    <lineage>
        <taxon>Eukaryota</taxon>
        <taxon>Viridiplantae</taxon>
        <taxon>Streptophyta</taxon>
        <taxon>Embryophyta</taxon>
        <taxon>Tracheophyta</taxon>
        <taxon>Spermatophyta</taxon>
        <taxon>Magnoliopsida</taxon>
        <taxon>eudicotyledons</taxon>
        <taxon>Gunneridae</taxon>
        <taxon>Pentapetalae</taxon>
        <taxon>rosids</taxon>
        <taxon>fabids</taxon>
        <taxon>Rosales</taxon>
        <taxon>Rosaceae</taxon>
        <taxon>Amygdaloideae</taxon>
        <taxon>Maleae</taxon>
        <taxon>Malus</taxon>
    </lineage>
</organism>
<gene>
    <name evidence="1" type="ORF">DVH24_006960</name>
</gene>
<comment type="caution">
    <text evidence="1">The sequence shown here is derived from an EMBL/GenBank/DDBJ whole genome shotgun (WGS) entry which is preliminary data.</text>
</comment>
<dbReference type="Proteomes" id="UP000290289">
    <property type="component" value="Chromosome 13"/>
</dbReference>
<protein>
    <submittedName>
        <fullName evidence="1">Uncharacterized protein</fullName>
    </submittedName>
</protein>
<evidence type="ECO:0000313" key="2">
    <source>
        <dbReference type="Proteomes" id="UP000290289"/>
    </source>
</evidence>
<name>A0A498I6M1_MALDO</name>
<keyword evidence="2" id="KW-1185">Reference proteome</keyword>
<proteinExistence type="predicted"/>
<dbReference type="AlphaFoldDB" id="A0A498I6M1"/>
<dbReference type="EMBL" id="RDQH01000339">
    <property type="protein sequence ID" value="RXH78890.1"/>
    <property type="molecule type" value="Genomic_DNA"/>
</dbReference>
<sequence>MHGTTKLVVHIYVQAYTFTIELQNGSLNTYKVLLTLVLSMKGMFTQNYLGGAVDLEDTFVYVFRIGTELATPILCDNKSAITKRKNHVFQNRSKHIARMHHYIRGAVKEKEVDVFNCKTEKFANIVTK</sequence>
<evidence type="ECO:0000313" key="1">
    <source>
        <dbReference type="EMBL" id="RXH78890.1"/>
    </source>
</evidence>